<evidence type="ECO:0000313" key="12">
    <source>
        <dbReference type="Proteomes" id="UP000236146"/>
    </source>
</evidence>
<evidence type="ECO:0000256" key="5">
    <source>
        <dbReference type="ARBA" id="ARBA00023136"/>
    </source>
</evidence>
<dbReference type="GO" id="GO:0062054">
    <property type="term" value="F:fluoride channel activity"/>
    <property type="evidence" value="ECO:0007669"/>
    <property type="project" value="UniProtKB-UniRule"/>
</dbReference>
<keyword evidence="10" id="KW-0406">Ion transport</keyword>
<feature type="transmembrane region" description="Helical" evidence="10">
    <location>
        <begin position="6"/>
        <end position="27"/>
    </location>
</feature>
<name>A0A2K1SVE6_GARVA</name>
<keyword evidence="2 10" id="KW-1003">Cell membrane</keyword>
<comment type="subcellular location">
    <subcellularLocation>
        <location evidence="1 10">Cell membrane</location>
        <topology evidence="1 10">Multi-pass membrane protein</topology>
    </subcellularLocation>
</comment>
<dbReference type="InterPro" id="IPR003691">
    <property type="entry name" value="FluC"/>
</dbReference>
<gene>
    <name evidence="10" type="primary">fluC</name>
    <name evidence="10" type="synonym">crcB</name>
    <name evidence="11" type="ORF">BFS05_02640</name>
</gene>
<accession>A0A2K1SVE6</accession>
<comment type="caution">
    <text evidence="11">The sequence shown here is derived from an EMBL/GenBank/DDBJ whole genome shotgun (WGS) entry which is preliminary data.</text>
</comment>
<evidence type="ECO:0000256" key="6">
    <source>
        <dbReference type="ARBA" id="ARBA00023303"/>
    </source>
</evidence>
<dbReference type="RefSeq" id="WP_103084472.1">
    <property type="nucleotide sequence ID" value="NZ_MNLH01000002.1"/>
</dbReference>
<evidence type="ECO:0000256" key="10">
    <source>
        <dbReference type="HAMAP-Rule" id="MF_00454"/>
    </source>
</evidence>
<evidence type="ECO:0000256" key="1">
    <source>
        <dbReference type="ARBA" id="ARBA00004651"/>
    </source>
</evidence>
<dbReference type="HAMAP" id="MF_00454">
    <property type="entry name" value="FluC"/>
    <property type="match status" value="1"/>
</dbReference>
<keyword evidence="10" id="KW-0813">Transport</keyword>
<dbReference type="GO" id="GO:0046872">
    <property type="term" value="F:metal ion binding"/>
    <property type="evidence" value="ECO:0007669"/>
    <property type="project" value="UniProtKB-KW"/>
</dbReference>
<keyword evidence="5 10" id="KW-0472">Membrane</keyword>
<evidence type="ECO:0000256" key="4">
    <source>
        <dbReference type="ARBA" id="ARBA00022989"/>
    </source>
</evidence>
<keyword evidence="6 10" id="KW-0407">Ion channel</keyword>
<proteinExistence type="inferred from homology"/>
<feature type="binding site" evidence="10">
    <location>
        <position position="85"/>
    </location>
    <ligand>
        <name>Na(+)</name>
        <dbReference type="ChEBI" id="CHEBI:29101"/>
        <note>structural</note>
    </ligand>
</feature>
<evidence type="ECO:0000313" key="11">
    <source>
        <dbReference type="EMBL" id="PNS43488.1"/>
    </source>
</evidence>
<keyword evidence="10" id="KW-0479">Metal-binding</keyword>
<comment type="activity regulation">
    <text evidence="10">Na(+) is not transported, but it plays an essential structural role and its presence is essential for fluoride channel function.</text>
</comment>
<evidence type="ECO:0000256" key="7">
    <source>
        <dbReference type="ARBA" id="ARBA00035120"/>
    </source>
</evidence>
<feature type="transmembrane region" description="Helical" evidence="10">
    <location>
        <begin position="39"/>
        <end position="67"/>
    </location>
</feature>
<dbReference type="EMBL" id="MNLH01000002">
    <property type="protein sequence ID" value="PNS43488.1"/>
    <property type="molecule type" value="Genomic_DNA"/>
</dbReference>
<evidence type="ECO:0000256" key="9">
    <source>
        <dbReference type="ARBA" id="ARBA00049940"/>
    </source>
</evidence>
<dbReference type="GO" id="GO:0005886">
    <property type="term" value="C:plasma membrane"/>
    <property type="evidence" value="ECO:0007669"/>
    <property type="project" value="UniProtKB-SubCell"/>
</dbReference>
<comment type="function">
    <text evidence="9 10">Fluoride-specific ion channel. Important for reducing fluoride concentration in the cell, thus reducing its toxicity.</text>
</comment>
<feature type="binding site" evidence="10">
    <location>
        <position position="82"/>
    </location>
    <ligand>
        <name>Na(+)</name>
        <dbReference type="ChEBI" id="CHEBI:29101"/>
        <note>structural</note>
    </ligand>
</feature>
<reference evidence="11 12" key="1">
    <citation type="submission" date="2016-10" db="EMBL/GenBank/DDBJ databases">
        <authorList>
            <person name="Varghese N."/>
        </authorList>
    </citation>
    <scope>NUCLEOTIDE SEQUENCE [LARGE SCALE GENOMIC DNA]</scope>
    <source>
        <strain evidence="11 12">KA00225</strain>
    </source>
</reference>
<dbReference type="Proteomes" id="UP000236146">
    <property type="component" value="Unassembled WGS sequence"/>
</dbReference>
<dbReference type="OrthoDB" id="5148600at2"/>
<dbReference type="Pfam" id="PF02537">
    <property type="entry name" value="CRCB"/>
    <property type="match status" value="1"/>
</dbReference>
<keyword evidence="3 10" id="KW-0812">Transmembrane</keyword>
<protein>
    <recommendedName>
        <fullName evidence="10">Fluoride-specific ion channel FluC</fullName>
    </recommendedName>
</protein>
<dbReference type="PANTHER" id="PTHR28259">
    <property type="entry name" value="FLUORIDE EXPORT PROTEIN 1-RELATED"/>
    <property type="match status" value="1"/>
</dbReference>
<feature type="transmembrane region" description="Helical" evidence="10">
    <location>
        <begin position="73"/>
        <end position="96"/>
    </location>
</feature>
<dbReference type="GO" id="GO:0140114">
    <property type="term" value="P:cellular detoxification of fluoride"/>
    <property type="evidence" value="ECO:0007669"/>
    <property type="project" value="UniProtKB-UniRule"/>
</dbReference>
<evidence type="ECO:0000256" key="2">
    <source>
        <dbReference type="ARBA" id="ARBA00022475"/>
    </source>
</evidence>
<feature type="transmembrane region" description="Helical" evidence="10">
    <location>
        <begin position="108"/>
        <end position="134"/>
    </location>
</feature>
<dbReference type="AlphaFoldDB" id="A0A2K1SVE6"/>
<keyword evidence="4 10" id="KW-1133">Transmembrane helix</keyword>
<organism evidence="11 12">
    <name type="scientific">Gardnerella vaginalis</name>
    <dbReference type="NCBI Taxonomy" id="2702"/>
    <lineage>
        <taxon>Bacteria</taxon>
        <taxon>Bacillati</taxon>
        <taxon>Actinomycetota</taxon>
        <taxon>Actinomycetes</taxon>
        <taxon>Bifidobacteriales</taxon>
        <taxon>Bifidobacteriaceae</taxon>
        <taxon>Gardnerella</taxon>
    </lineage>
</organism>
<evidence type="ECO:0000256" key="8">
    <source>
        <dbReference type="ARBA" id="ARBA00035585"/>
    </source>
</evidence>
<sequence>MHFLNTAFMFILPCIFGGLGAVCRCAMTKGITRSYESNIPVATLWINCIASFALGVASNLFLALHAILGMNLVFIMVVGFLGGYSTFSTAIFEGVYLVKNRRFKDGIFLIFAELILPFLAATLGYVGTSFIVFLF</sequence>
<keyword evidence="10" id="KW-0915">Sodium</keyword>
<comment type="catalytic activity">
    <reaction evidence="8">
        <text>fluoride(in) = fluoride(out)</text>
        <dbReference type="Rhea" id="RHEA:76159"/>
        <dbReference type="ChEBI" id="CHEBI:17051"/>
    </reaction>
    <physiologicalReaction direction="left-to-right" evidence="8">
        <dbReference type="Rhea" id="RHEA:76160"/>
    </physiologicalReaction>
</comment>
<comment type="similarity">
    <text evidence="7 10">Belongs to the fluoride channel Fluc/FEX (TC 1.A.43) family.</text>
</comment>
<evidence type="ECO:0000256" key="3">
    <source>
        <dbReference type="ARBA" id="ARBA00022692"/>
    </source>
</evidence>
<dbReference type="PANTHER" id="PTHR28259:SF1">
    <property type="entry name" value="FLUORIDE EXPORT PROTEIN 1-RELATED"/>
    <property type="match status" value="1"/>
</dbReference>